<name>A0ABN9SP38_9DINO</name>
<organism evidence="2 3">
    <name type="scientific">Prorocentrum cordatum</name>
    <dbReference type="NCBI Taxonomy" id="2364126"/>
    <lineage>
        <taxon>Eukaryota</taxon>
        <taxon>Sar</taxon>
        <taxon>Alveolata</taxon>
        <taxon>Dinophyceae</taxon>
        <taxon>Prorocentrales</taxon>
        <taxon>Prorocentraceae</taxon>
        <taxon>Prorocentrum</taxon>
    </lineage>
</organism>
<evidence type="ECO:0000256" key="1">
    <source>
        <dbReference type="SAM" id="MobiDB-lite"/>
    </source>
</evidence>
<feature type="region of interest" description="Disordered" evidence="1">
    <location>
        <begin position="68"/>
        <end position="91"/>
    </location>
</feature>
<feature type="region of interest" description="Disordered" evidence="1">
    <location>
        <begin position="1"/>
        <end position="47"/>
    </location>
</feature>
<reference evidence="2" key="1">
    <citation type="submission" date="2023-10" db="EMBL/GenBank/DDBJ databases">
        <authorList>
            <person name="Chen Y."/>
            <person name="Shah S."/>
            <person name="Dougan E. K."/>
            <person name="Thang M."/>
            <person name="Chan C."/>
        </authorList>
    </citation>
    <scope>NUCLEOTIDE SEQUENCE [LARGE SCALE GENOMIC DNA]</scope>
</reference>
<feature type="region of interest" description="Disordered" evidence="1">
    <location>
        <begin position="132"/>
        <end position="153"/>
    </location>
</feature>
<gene>
    <name evidence="2" type="ORF">PCOR1329_LOCUS31261</name>
</gene>
<feature type="compositionally biased region" description="Pro residues" evidence="1">
    <location>
        <begin position="19"/>
        <end position="44"/>
    </location>
</feature>
<evidence type="ECO:0000313" key="3">
    <source>
        <dbReference type="Proteomes" id="UP001189429"/>
    </source>
</evidence>
<protein>
    <submittedName>
        <fullName evidence="2">Uncharacterized protein</fullName>
    </submittedName>
</protein>
<dbReference type="EMBL" id="CAUYUJ010012259">
    <property type="protein sequence ID" value="CAK0833630.1"/>
    <property type="molecule type" value="Genomic_DNA"/>
</dbReference>
<sequence length="153" mass="16205">MDRLCASTPGRSALRRDPFPPQTPPPPPDPLPLPPPPPPPPSPPRVVTARACRRGASALPPWRRLLRRGRARAGGVPRRAARGGATAGGAAAELPQPAKATLGMHPCKIGYSFGFFADARCAAGCSLLRQKGAREWSSGSTQRRKCGRCFSPE</sequence>
<dbReference type="Proteomes" id="UP001189429">
    <property type="component" value="Unassembled WGS sequence"/>
</dbReference>
<evidence type="ECO:0000313" key="2">
    <source>
        <dbReference type="EMBL" id="CAK0833630.1"/>
    </source>
</evidence>
<accession>A0ABN9SP38</accession>
<keyword evidence="3" id="KW-1185">Reference proteome</keyword>
<feature type="compositionally biased region" description="Low complexity" evidence="1">
    <location>
        <begin position="73"/>
        <end position="91"/>
    </location>
</feature>
<comment type="caution">
    <text evidence="2">The sequence shown here is derived from an EMBL/GenBank/DDBJ whole genome shotgun (WGS) entry which is preliminary data.</text>
</comment>
<proteinExistence type="predicted"/>